<reference evidence="1" key="1">
    <citation type="submission" date="2020-03" db="EMBL/GenBank/DDBJ databases">
        <authorList>
            <person name="Weist P."/>
        </authorList>
    </citation>
    <scope>NUCLEOTIDE SEQUENCE</scope>
</reference>
<dbReference type="Proteomes" id="UP001153269">
    <property type="component" value="Unassembled WGS sequence"/>
</dbReference>
<gene>
    <name evidence="1" type="ORF">PLEPLA_LOCUS40119</name>
</gene>
<keyword evidence="2" id="KW-1185">Reference proteome</keyword>
<accession>A0A9N7VMR1</accession>
<dbReference type="EMBL" id="CADEAL010004125">
    <property type="protein sequence ID" value="CAB1452379.1"/>
    <property type="molecule type" value="Genomic_DNA"/>
</dbReference>
<organism evidence="1 2">
    <name type="scientific">Pleuronectes platessa</name>
    <name type="common">European plaice</name>
    <dbReference type="NCBI Taxonomy" id="8262"/>
    <lineage>
        <taxon>Eukaryota</taxon>
        <taxon>Metazoa</taxon>
        <taxon>Chordata</taxon>
        <taxon>Craniata</taxon>
        <taxon>Vertebrata</taxon>
        <taxon>Euteleostomi</taxon>
        <taxon>Actinopterygii</taxon>
        <taxon>Neopterygii</taxon>
        <taxon>Teleostei</taxon>
        <taxon>Neoteleostei</taxon>
        <taxon>Acanthomorphata</taxon>
        <taxon>Carangaria</taxon>
        <taxon>Pleuronectiformes</taxon>
        <taxon>Pleuronectoidei</taxon>
        <taxon>Pleuronectidae</taxon>
        <taxon>Pleuronectes</taxon>
    </lineage>
</organism>
<protein>
    <submittedName>
        <fullName evidence="1">Uncharacterized protein</fullName>
    </submittedName>
</protein>
<comment type="caution">
    <text evidence="1">The sequence shown here is derived from an EMBL/GenBank/DDBJ whole genome shotgun (WGS) entry which is preliminary data.</text>
</comment>
<name>A0A9N7VMR1_PLEPL</name>
<sequence>MVAIFHQHLSRVNTDITEGNTQARLSALLHPQSSVLCFAGAVLAKQQQAGQTLRQSSNTLPFLIPATCRHPGEPLLFAVTSAVCRIHLMKHADFLAPLCAPARPLGRPWSVRRKEGGYKRTLKRETAAQESRRRSAPLGLFTTSSLLMWNR</sequence>
<evidence type="ECO:0000313" key="1">
    <source>
        <dbReference type="EMBL" id="CAB1452379.1"/>
    </source>
</evidence>
<evidence type="ECO:0000313" key="2">
    <source>
        <dbReference type="Proteomes" id="UP001153269"/>
    </source>
</evidence>
<dbReference type="AlphaFoldDB" id="A0A9N7VMR1"/>
<proteinExistence type="predicted"/>